<reference evidence="2 3" key="2">
    <citation type="journal article" date="2013" name="Genome Announc.">
        <title>Genome of the Root-Associated Plant Growth-Promoting Bacterium Variovorax paradoxus Strain EPS.</title>
        <authorList>
            <person name="Han J.I."/>
            <person name="Spain J.C."/>
            <person name="Leadbetter J.R."/>
            <person name="Ovchinnikova G."/>
            <person name="Goodwin L.A."/>
            <person name="Han C.S."/>
            <person name="Woyke T."/>
            <person name="Davenport K.W."/>
            <person name="Orwin P.M."/>
        </authorList>
    </citation>
    <scope>NUCLEOTIDE SEQUENCE [LARGE SCALE GENOMIC DNA]</scope>
    <source>
        <strain evidence="2 3">EPS</strain>
    </source>
</reference>
<dbReference type="STRING" id="595537.Varpa_0579"/>
<evidence type="ECO:0000313" key="3">
    <source>
        <dbReference type="Proteomes" id="UP000008917"/>
    </source>
</evidence>
<dbReference type="Gene3D" id="1.25.10.10">
    <property type="entry name" value="Leucine-rich Repeat Variant"/>
    <property type="match status" value="1"/>
</dbReference>
<protein>
    <recommendedName>
        <fullName evidence="4">TIGR02270 family protein</fullName>
    </recommendedName>
</protein>
<dbReference type="InterPro" id="IPR016024">
    <property type="entry name" value="ARM-type_fold"/>
</dbReference>
<dbReference type="InterPro" id="IPR011959">
    <property type="entry name" value="CHP02270"/>
</dbReference>
<organism evidence="2 3">
    <name type="scientific">Variovorax paradoxus (strain EPS)</name>
    <dbReference type="NCBI Taxonomy" id="595537"/>
    <lineage>
        <taxon>Bacteria</taxon>
        <taxon>Pseudomonadati</taxon>
        <taxon>Pseudomonadota</taxon>
        <taxon>Betaproteobacteria</taxon>
        <taxon>Burkholderiales</taxon>
        <taxon>Comamonadaceae</taxon>
        <taxon>Variovorax</taxon>
    </lineage>
</organism>
<dbReference type="InterPro" id="IPR011989">
    <property type="entry name" value="ARM-like"/>
</dbReference>
<dbReference type="NCBIfam" id="TIGR02270">
    <property type="entry name" value="TIGR02270 family protein"/>
    <property type="match status" value="1"/>
</dbReference>
<evidence type="ECO:0000313" key="2">
    <source>
        <dbReference type="EMBL" id="ADU34800.1"/>
    </source>
</evidence>
<proteinExistence type="predicted"/>
<dbReference type="KEGG" id="vpe:Varpa_0579"/>
<dbReference type="EMBL" id="CP002417">
    <property type="protein sequence ID" value="ADU34800.1"/>
    <property type="molecule type" value="Genomic_DNA"/>
</dbReference>
<dbReference type="HOGENOM" id="CLU_055283_0_0_4"/>
<evidence type="ECO:0008006" key="4">
    <source>
        <dbReference type="Google" id="ProtNLM"/>
    </source>
</evidence>
<dbReference type="eggNOG" id="COG1413">
    <property type="taxonomic scope" value="Bacteria"/>
</dbReference>
<feature type="region of interest" description="Disordered" evidence="1">
    <location>
        <begin position="314"/>
        <end position="344"/>
    </location>
</feature>
<dbReference type="AlphaFoldDB" id="E6V5J4"/>
<evidence type="ECO:0000256" key="1">
    <source>
        <dbReference type="SAM" id="MobiDB-lite"/>
    </source>
</evidence>
<dbReference type="SUPFAM" id="SSF48371">
    <property type="entry name" value="ARM repeat"/>
    <property type="match status" value="1"/>
</dbReference>
<feature type="compositionally biased region" description="Acidic residues" evidence="1">
    <location>
        <begin position="323"/>
        <end position="339"/>
    </location>
</feature>
<sequence>MSMATQRPPVPVVVLQHCEDGAVLANTRAGLVEAPQVKLHQLGRLDERLAAHLDGLFVAGEFGMHASEHAMARAGTGESFVAAALAIAHRDMERIDRLLAAAEAADALRTGVVLAFCWADAAQLRGLVAQLLDSPSSFRRQIGLTLCPAHLVDPGVVLERAIGAVEAPLRAQAYQAAGACGRTGLLADCLAGLGDADMACRFQAAQSSVRLGDRGAAVEALSALTQEEGPYRAPAFDLLFRLATFAQAAPFLKALLDSPDDLRMAIRGAGTLGDPQSVPWLIEQMGSPQLGRLAGESFSMITGLDLAALDLERKPPGDVAAGPDDDPENDDVAMDEDEGLPWPEPERIRTWWSGNAQDFSPGTRFFMGAPPSWSHCMQVLRSGFQRQRIAAAEHLCLLVPGTLLFPTNAPAWRQSQWLAQMVDA</sequence>
<accession>E6V5J4</accession>
<name>E6V5J4_VARPE</name>
<reference evidence="3" key="1">
    <citation type="submission" date="2010-12" db="EMBL/GenBank/DDBJ databases">
        <title>Complete sequence of Variovorax paradoxus EPS.</title>
        <authorList>
            <consortium name="US DOE Joint Genome Institute"/>
            <person name="Lucas S."/>
            <person name="Copeland A."/>
            <person name="Lapidus A."/>
            <person name="Cheng J.-F."/>
            <person name="Goodwin L."/>
            <person name="Pitluck S."/>
            <person name="Teshima H."/>
            <person name="Detter J.C."/>
            <person name="Han C."/>
            <person name="Tapia R."/>
            <person name="Land M."/>
            <person name="Hauser L."/>
            <person name="Kyrpides N."/>
            <person name="Ivanova N."/>
            <person name="Ovchinnikova G."/>
            <person name="Orwin P."/>
            <person name="Han J.-I.G."/>
            <person name="Woyke T."/>
        </authorList>
    </citation>
    <scope>NUCLEOTIDE SEQUENCE [LARGE SCALE GENOMIC DNA]</scope>
    <source>
        <strain evidence="3">EPS</strain>
    </source>
</reference>
<dbReference type="Proteomes" id="UP000008917">
    <property type="component" value="Chromosome"/>
</dbReference>
<gene>
    <name evidence="2" type="ordered locus">Varpa_0579</name>
</gene>